<sequence>MKKLAFTAVIALLFFASCKDKPKKLQVEKVVPKVEEVKKDTIQKQVLAPQPIEKPADKYFLISGSFLKEEQAETYKSELETQGYPAQVVQRSWGPNSEYFRVAMYGYHEKGDAYADLSKAQQEGKVVWLLVK</sequence>
<dbReference type="PROSITE" id="PS51724">
    <property type="entry name" value="SPOR"/>
    <property type="match status" value="1"/>
</dbReference>
<dbReference type="PROSITE" id="PS51257">
    <property type="entry name" value="PROKAR_LIPOPROTEIN"/>
    <property type="match status" value="1"/>
</dbReference>
<accession>A0A419W3Q6</accession>
<evidence type="ECO:0000313" key="2">
    <source>
        <dbReference type="EMBL" id="RKD90116.1"/>
    </source>
</evidence>
<evidence type="ECO:0000313" key="3">
    <source>
        <dbReference type="Proteomes" id="UP000283387"/>
    </source>
</evidence>
<dbReference type="InterPro" id="IPR007730">
    <property type="entry name" value="SPOR-like_dom"/>
</dbReference>
<gene>
    <name evidence="2" type="ORF">BC643_0452</name>
</gene>
<dbReference type="EMBL" id="RAPN01000001">
    <property type="protein sequence ID" value="RKD90116.1"/>
    <property type="molecule type" value="Genomic_DNA"/>
</dbReference>
<dbReference type="GO" id="GO:0042834">
    <property type="term" value="F:peptidoglycan binding"/>
    <property type="evidence" value="ECO:0007669"/>
    <property type="project" value="InterPro"/>
</dbReference>
<keyword evidence="3" id="KW-1185">Reference proteome</keyword>
<feature type="domain" description="SPOR" evidence="1">
    <location>
        <begin position="53"/>
        <end position="132"/>
    </location>
</feature>
<dbReference type="InterPro" id="IPR036680">
    <property type="entry name" value="SPOR-like_sf"/>
</dbReference>
<dbReference type="AlphaFoldDB" id="A0A419W3Q6"/>
<dbReference type="OrthoDB" id="1121363at2"/>
<proteinExistence type="predicted"/>
<protein>
    <submittedName>
        <fullName evidence="2">Sporulation related protein</fullName>
    </submittedName>
</protein>
<dbReference type="Proteomes" id="UP000283387">
    <property type="component" value="Unassembled WGS sequence"/>
</dbReference>
<comment type="caution">
    <text evidence="2">The sequence shown here is derived from an EMBL/GenBank/DDBJ whole genome shotgun (WGS) entry which is preliminary data.</text>
</comment>
<organism evidence="2 3">
    <name type="scientific">Mangrovibacterium diazotrophicum</name>
    <dbReference type="NCBI Taxonomy" id="1261403"/>
    <lineage>
        <taxon>Bacteria</taxon>
        <taxon>Pseudomonadati</taxon>
        <taxon>Bacteroidota</taxon>
        <taxon>Bacteroidia</taxon>
        <taxon>Marinilabiliales</taxon>
        <taxon>Prolixibacteraceae</taxon>
        <taxon>Mangrovibacterium</taxon>
    </lineage>
</organism>
<dbReference type="SUPFAM" id="SSF110997">
    <property type="entry name" value="Sporulation related repeat"/>
    <property type="match status" value="1"/>
</dbReference>
<dbReference type="Pfam" id="PF05036">
    <property type="entry name" value="SPOR"/>
    <property type="match status" value="1"/>
</dbReference>
<reference evidence="2 3" key="1">
    <citation type="submission" date="2018-09" db="EMBL/GenBank/DDBJ databases">
        <title>Genomic Encyclopedia of Archaeal and Bacterial Type Strains, Phase II (KMG-II): from individual species to whole genera.</title>
        <authorList>
            <person name="Goeker M."/>
        </authorList>
    </citation>
    <scope>NUCLEOTIDE SEQUENCE [LARGE SCALE GENOMIC DNA]</scope>
    <source>
        <strain evidence="2 3">DSM 27148</strain>
    </source>
</reference>
<dbReference type="Gene3D" id="3.30.70.1070">
    <property type="entry name" value="Sporulation related repeat"/>
    <property type="match status" value="1"/>
</dbReference>
<dbReference type="RefSeq" id="WP_120271546.1">
    <property type="nucleotide sequence ID" value="NZ_RAPN01000001.1"/>
</dbReference>
<evidence type="ECO:0000259" key="1">
    <source>
        <dbReference type="PROSITE" id="PS51724"/>
    </source>
</evidence>
<name>A0A419W3Q6_9BACT</name>